<gene>
    <name evidence="1" type="ORF">THIOM_003836</name>
</gene>
<protein>
    <submittedName>
        <fullName evidence="1">RfaE bifunctional protein</fullName>
    </submittedName>
</protein>
<dbReference type="AlphaFoldDB" id="A0A0A6P081"/>
<evidence type="ECO:0000313" key="2">
    <source>
        <dbReference type="Proteomes" id="UP000076962"/>
    </source>
</evidence>
<dbReference type="InterPro" id="IPR014729">
    <property type="entry name" value="Rossmann-like_a/b/a_fold"/>
</dbReference>
<dbReference type="Proteomes" id="UP000076962">
    <property type="component" value="Unassembled WGS sequence"/>
</dbReference>
<feature type="non-terminal residue" evidence="1">
    <location>
        <position position="1"/>
    </location>
</feature>
<evidence type="ECO:0000313" key="1">
    <source>
        <dbReference type="EMBL" id="OAD20456.1"/>
    </source>
</evidence>
<proteinExistence type="predicted"/>
<keyword evidence="2" id="KW-1185">Reference proteome</keyword>
<dbReference type="PATRIC" id="fig|1003181.4.peg.5064"/>
<dbReference type="Gene3D" id="3.40.50.620">
    <property type="entry name" value="HUPs"/>
    <property type="match status" value="1"/>
</dbReference>
<sequence length="64" mass="6855">AEDTPKDLICQVLPDILVKGGDYQVDQVVGHECVLAHGGQVLTLDYLEGCSTTEIIANGLDSHF</sequence>
<comment type="caution">
    <text evidence="1">The sequence shown here is derived from an EMBL/GenBank/DDBJ whole genome shotgun (WGS) entry which is preliminary data.</text>
</comment>
<organism evidence="1 2">
    <name type="scientific">Candidatus Thiomargarita nelsonii</name>
    <dbReference type="NCBI Taxonomy" id="1003181"/>
    <lineage>
        <taxon>Bacteria</taxon>
        <taxon>Pseudomonadati</taxon>
        <taxon>Pseudomonadota</taxon>
        <taxon>Gammaproteobacteria</taxon>
        <taxon>Thiotrichales</taxon>
        <taxon>Thiotrichaceae</taxon>
        <taxon>Thiomargarita</taxon>
    </lineage>
</organism>
<reference evidence="1 2" key="1">
    <citation type="submission" date="2016-05" db="EMBL/GenBank/DDBJ databases">
        <title>Single-cell genome of chain-forming Candidatus Thiomargarita nelsonii and comparison to other large sulfur-oxidizing bacteria.</title>
        <authorList>
            <person name="Winkel M."/>
            <person name="Salman V."/>
            <person name="Woyke T."/>
            <person name="Schulz-Vogt H."/>
            <person name="Richter M."/>
            <person name="Flood B."/>
            <person name="Bailey J."/>
            <person name="Amann R."/>
            <person name="Mussmann M."/>
        </authorList>
    </citation>
    <scope>NUCLEOTIDE SEQUENCE [LARGE SCALE GENOMIC DNA]</scope>
    <source>
        <strain evidence="1 2">THI036</strain>
    </source>
</reference>
<dbReference type="EMBL" id="LUTY01002360">
    <property type="protein sequence ID" value="OAD20456.1"/>
    <property type="molecule type" value="Genomic_DNA"/>
</dbReference>
<accession>A0A0A6P081</accession>
<name>A0A0A6P081_9GAMM</name>